<keyword evidence="3" id="KW-1185">Reference proteome</keyword>
<accession>A0A1B9AGD3</accession>
<evidence type="ECO:0000313" key="2">
    <source>
        <dbReference type="EMBL" id="OCA82911.1"/>
    </source>
</evidence>
<dbReference type="EMBL" id="MAYT01000029">
    <property type="protein sequence ID" value="OCA82911.1"/>
    <property type="molecule type" value="Genomic_DNA"/>
</dbReference>
<sequence>MDAVSAYLKQLKMNREKPSLNYLQRLIQHHLSLIPYETFSKFHYFNEQGCEVPTFTQFVDNLKSRGWGGTCYSLNMNFARLLEQLGFSCSFVRVLPGHAAIMVHMADRKFYVDVGYGSPITRPIELNNRPKHVLHGFGEEIIFTGRNEKEFQLERRSHGKTFVTKQIIWEPLTEEELQQDIEESYKDSDNNITMRRISAVRFQGNNCYFLRNETLKVINYRDIREYHFREPAQWISTVAEAFQLDEKGIEESLVFLADRGIYVFDKETQSEK</sequence>
<keyword evidence="2" id="KW-0808">Transferase</keyword>
<dbReference type="Proteomes" id="UP000092578">
    <property type="component" value="Unassembled WGS sequence"/>
</dbReference>
<gene>
    <name evidence="2" type="ORF">A8F95_14400</name>
</gene>
<evidence type="ECO:0000256" key="1">
    <source>
        <dbReference type="ARBA" id="ARBA00006547"/>
    </source>
</evidence>
<proteinExistence type="inferred from homology"/>
<dbReference type="SUPFAM" id="SSF54001">
    <property type="entry name" value="Cysteine proteinases"/>
    <property type="match status" value="1"/>
</dbReference>
<dbReference type="PANTHER" id="PTHR11786:SF0">
    <property type="entry name" value="ARYLAMINE N-ACETYLTRANSFERASE 4-RELATED"/>
    <property type="match status" value="1"/>
</dbReference>
<organism evidence="2 3">
    <name type="scientific">Pseudobacillus wudalianchiensis</name>
    <dbReference type="NCBI Taxonomy" id="1743143"/>
    <lineage>
        <taxon>Bacteria</taxon>
        <taxon>Bacillati</taxon>
        <taxon>Bacillota</taxon>
        <taxon>Bacilli</taxon>
        <taxon>Bacillales</taxon>
        <taxon>Bacillaceae</taxon>
        <taxon>Pseudobacillus</taxon>
    </lineage>
</organism>
<dbReference type="Pfam" id="PF00797">
    <property type="entry name" value="Acetyltransf_2"/>
    <property type="match status" value="1"/>
</dbReference>
<dbReference type="InterPro" id="IPR038765">
    <property type="entry name" value="Papain-like_cys_pep_sf"/>
</dbReference>
<protein>
    <submittedName>
        <fullName evidence="2">Acetyltransferase</fullName>
    </submittedName>
</protein>
<dbReference type="PANTHER" id="PTHR11786">
    <property type="entry name" value="N-HYDROXYARYLAMINE O-ACETYLTRANSFERASE"/>
    <property type="match status" value="1"/>
</dbReference>
<dbReference type="InterPro" id="IPR053710">
    <property type="entry name" value="Arylamine_NAT_domain_sf"/>
</dbReference>
<dbReference type="GO" id="GO:0016407">
    <property type="term" value="F:acetyltransferase activity"/>
    <property type="evidence" value="ECO:0007669"/>
    <property type="project" value="InterPro"/>
</dbReference>
<dbReference type="AlphaFoldDB" id="A0A1B9AGD3"/>
<dbReference type="Gene3D" id="3.30.2140.20">
    <property type="match status" value="1"/>
</dbReference>
<comment type="caution">
    <text evidence="2">The sequence shown here is derived from an EMBL/GenBank/DDBJ whole genome shotgun (WGS) entry which is preliminary data.</text>
</comment>
<evidence type="ECO:0000313" key="3">
    <source>
        <dbReference type="Proteomes" id="UP000092578"/>
    </source>
</evidence>
<reference evidence="3" key="1">
    <citation type="submission" date="2016-05" db="EMBL/GenBank/DDBJ databases">
        <authorList>
            <person name="Liu B."/>
            <person name="Wang J."/>
            <person name="Zhu Y."/>
            <person name="Liu G."/>
            <person name="Chen Q."/>
            <person name="Chen Z."/>
            <person name="Lan J."/>
            <person name="Che J."/>
            <person name="Ge C."/>
            <person name="Shi H."/>
            <person name="Pan Z."/>
            <person name="Liu X."/>
        </authorList>
    </citation>
    <scope>NUCLEOTIDE SEQUENCE [LARGE SCALE GENOMIC DNA]</scope>
    <source>
        <strain evidence="3">FJAT-27215</strain>
    </source>
</reference>
<name>A0A1B9AGD3_9BACI</name>
<comment type="similarity">
    <text evidence="1">Belongs to the arylamine N-acetyltransferase family.</text>
</comment>
<dbReference type="RefSeq" id="WP_065411784.1">
    <property type="nucleotide sequence ID" value="NZ_MAYT01000029.1"/>
</dbReference>
<dbReference type="InterPro" id="IPR001447">
    <property type="entry name" value="Arylamine_N-AcTrfase"/>
</dbReference>